<name>A0A454CXN7_VIBHA</name>
<sequence>DSFYCLNTFIVLTPIRCE</sequence>
<organism evidence="1 2">
    <name type="scientific">Vibrio harveyi</name>
    <name type="common">Beneckea harveyi</name>
    <dbReference type="NCBI Taxonomy" id="669"/>
    <lineage>
        <taxon>Bacteria</taxon>
        <taxon>Pseudomonadati</taxon>
        <taxon>Pseudomonadota</taxon>
        <taxon>Gammaproteobacteria</taxon>
        <taxon>Vibrionales</taxon>
        <taxon>Vibrionaceae</taxon>
        <taxon>Vibrio</taxon>
    </lineage>
</organism>
<feature type="non-terminal residue" evidence="1">
    <location>
        <position position="1"/>
    </location>
</feature>
<comment type="caution">
    <text evidence="1">The sequence shown here is derived from an EMBL/GenBank/DDBJ whole genome shotgun (WGS) entry which is preliminary data.</text>
</comment>
<protein>
    <submittedName>
        <fullName evidence="1">Gram-negative porin family protein</fullName>
    </submittedName>
</protein>
<gene>
    <name evidence="1" type="ORF">VCHENC02_3152B</name>
</gene>
<evidence type="ECO:0000313" key="2">
    <source>
        <dbReference type="Proteomes" id="UP000008367"/>
    </source>
</evidence>
<proteinExistence type="predicted"/>
<dbReference type="AlphaFoldDB" id="A0A454CXN7"/>
<reference evidence="1 2" key="1">
    <citation type="submission" date="2012-10" db="EMBL/GenBank/DDBJ databases">
        <title>Genome sequence of Vibrio Cholerae HENC-02.</title>
        <authorList>
            <person name="Eppinger M."/>
            <person name="Hasan N.A."/>
            <person name="Sengamalay N."/>
            <person name="Hine E."/>
            <person name="Su Q."/>
            <person name="Daugherty S.C."/>
            <person name="Young S."/>
            <person name="Sadzewicz L."/>
            <person name="Tallon L."/>
            <person name="Cebula T.A."/>
            <person name="Ravel J."/>
            <person name="Colwell R.R."/>
        </authorList>
    </citation>
    <scope>NUCLEOTIDE SEQUENCE [LARGE SCALE GENOMIC DNA]</scope>
    <source>
        <strain evidence="1 2">HENC-02</strain>
    </source>
</reference>
<dbReference type="Proteomes" id="UP000008367">
    <property type="component" value="Unassembled WGS sequence"/>
</dbReference>
<evidence type="ECO:0000313" key="1">
    <source>
        <dbReference type="EMBL" id="EKM31186.1"/>
    </source>
</evidence>
<dbReference type="EMBL" id="AJSR01001298">
    <property type="protein sequence ID" value="EKM31186.1"/>
    <property type="molecule type" value="Genomic_DNA"/>
</dbReference>
<accession>A0A454CXN7</accession>